<dbReference type="eggNOG" id="ENOG502T4YR">
    <property type="taxonomic scope" value="Eukaryota"/>
</dbReference>
<dbReference type="OMA" id="WAWDSAS"/>
<keyword evidence="2" id="KW-1185">Reference proteome</keyword>
<dbReference type="STRING" id="1173701.A0A066X3D5"/>
<dbReference type="OrthoDB" id="4845159at2759"/>
<gene>
    <name evidence="1" type="ORF">CSUB01_07577</name>
</gene>
<dbReference type="EMBL" id="JMSE01001220">
    <property type="protein sequence ID" value="KDN63487.1"/>
    <property type="molecule type" value="Genomic_DNA"/>
</dbReference>
<name>A0A066X3D5_COLSU</name>
<dbReference type="AlphaFoldDB" id="A0A066X3D5"/>
<evidence type="ECO:0000313" key="2">
    <source>
        <dbReference type="Proteomes" id="UP000027238"/>
    </source>
</evidence>
<organism evidence="1 2">
    <name type="scientific">Colletotrichum sublineola</name>
    <name type="common">Sorghum anthracnose fungus</name>
    <dbReference type="NCBI Taxonomy" id="1173701"/>
    <lineage>
        <taxon>Eukaryota</taxon>
        <taxon>Fungi</taxon>
        <taxon>Dikarya</taxon>
        <taxon>Ascomycota</taxon>
        <taxon>Pezizomycotina</taxon>
        <taxon>Sordariomycetes</taxon>
        <taxon>Hypocreomycetidae</taxon>
        <taxon>Glomerellales</taxon>
        <taxon>Glomerellaceae</taxon>
        <taxon>Colletotrichum</taxon>
        <taxon>Colletotrichum graminicola species complex</taxon>
    </lineage>
</organism>
<evidence type="ECO:0000313" key="1">
    <source>
        <dbReference type="EMBL" id="KDN63487.1"/>
    </source>
</evidence>
<accession>A0A066X3D5</accession>
<dbReference type="Proteomes" id="UP000027238">
    <property type="component" value="Unassembled WGS sequence"/>
</dbReference>
<sequence length="309" mass="34255">MDDERLRSLCGPAGSDPADDDFANRLTYHHLPQASEGHHVPLDVSYMGEHTHDVPFDRFEVDPSLMVDPSGNSLSQYLAPPQAWDEQHTYIGGFDHFEAGLSLLPNSSANSPSQYHPLASNVPQDPRQALDDVNDTLQTIRTSRVPLPLAPQLHTTPSSTATPSHYSYTQSLSDAFHLSPHPFNAGPSSCDGVSTRSGHTSNSSRTETCFVCGAAVNSKQIQRHYQDRHRQEGDPQYICKCGHADPALRKSNHIRHLEKCKSKDDWWLVFTCRCGNTLSDSPAHLDHIKDCGKKRAGRPPNSARNVNYQ</sequence>
<comment type="caution">
    <text evidence="1">The sequence shown here is derived from an EMBL/GenBank/DDBJ whole genome shotgun (WGS) entry which is preliminary data.</text>
</comment>
<dbReference type="HOGENOM" id="CLU_900198_0_0_1"/>
<reference evidence="2" key="1">
    <citation type="journal article" date="2014" name="Genome Announc.">
        <title>Draft genome sequence of Colletotrichum sublineola, a destructive pathogen of cultivated sorghum.</title>
        <authorList>
            <person name="Baroncelli R."/>
            <person name="Sanz-Martin J.M."/>
            <person name="Rech G.E."/>
            <person name="Sukno S.A."/>
            <person name="Thon M.R."/>
        </authorList>
    </citation>
    <scope>NUCLEOTIDE SEQUENCE [LARGE SCALE GENOMIC DNA]</scope>
    <source>
        <strain evidence="2">TX430BB</strain>
    </source>
</reference>
<proteinExistence type="predicted"/>
<protein>
    <submittedName>
        <fullName evidence="1">Uncharacterized protein</fullName>
    </submittedName>
</protein>